<dbReference type="Pfam" id="PF02348">
    <property type="entry name" value="CTP_transf_3"/>
    <property type="match status" value="1"/>
</dbReference>
<organism evidence="1 2">
    <name type="scientific">Luteitalea pratensis</name>
    <dbReference type="NCBI Taxonomy" id="1855912"/>
    <lineage>
        <taxon>Bacteria</taxon>
        <taxon>Pseudomonadati</taxon>
        <taxon>Acidobacteriota</taxon>
        <taxon>Vicinamibacteria</taxon>
        <taxon>Vicinamibacterales</taxon>
        <taxon>Vicinamibacteraceae</taxon>
        <taxon>Luteitalea</taxon>
    </lineage>
</organism>
<dbReference type="PANTHER" id="PTHR42866:SF1">
    <property type="entry name" value="SPORE COAT POLYSACCHARIDE BIOSYNTHESIS PROTEIN SPSF"/>
    <property type="match status" value="1"/>
</dbReference>
<dbReference type="InterPro" id="IPR003329">
    <property type="entry name" value="Cytidylyl_trans"/>
</dbReference>
<protein>
    <submittedName>
        <fullName evidence="1">3-deoxy-manno-octulosonate cytidylyltransferase</fullName>
    </submittedName>
</protein>
<keyword evidence="2" id="KW-1185">Reference proteome</keyword>
<accession>A0A143PP59</accession>
<dbReference type="EMBL" id="CP015136">
    <property type="protein sequence ID" value="AMY10392.1"/>
    <property type="molecule type" value="Genomic_DNA"/>
</dbReference>
<name>A0A143PP59_LUTPR</name>
<reference evidence="2" key="2">
    <citation type="submission" date="2016-04" db="EMBL/GenBank/DDBJ databases">
        <title>First Complete Genome Sequence of a Subdivision 6 Acidobacterium.</title>
        <authorList>
            <person name="Huang S."/>
            <person name="Vieira S."/>
            <person name="Bunk B."/>
            <person name="Riedel T."/>
            <person name="Sproeer C."/>
            <person name="Overmann J."/>
        </authorList>
    </citation>
    <scope>NUCLEOTIDE SEQUENCE [LARGE SCALE GENOMIC DNA]</scope>
    <source>
        <strain evidence="2">DSM 100886 HEG_-6_39</strain>
    </source>
</reference>
<evidence type="ECO:0000313" key="2">
    <source>
        <dbReference type="Proteomes" id="UP000076079"/>
    </source>
</evidence>
<dbReference type="GO" id="GO:0016779">
    <property type="term" value="F:nucleotidyltransferase activity"/>
    <property type="evidence" value="ECO:0007669"/>
    <property type="project" value="UniProtKB-KW"/>
</dbReference>
<dbReference type="PANTHER" id="PTHR42866">
    <property type="entry name" value="3-DEOXY-MANNO-OCTULOSONATE CYTIDYLYLTRANSFERASE"/>
    <property type="match status" value="1"/>
</dbReference>
<dbReference type="AlphaFoldDB" id="A0A143PP59"/>
<dbReference type="KEGG" id="abac:LuPra_03622"/>
<dbReference type="InterPro" id="IPR029044">
    <property type="entry name" value="Nucleotide-diphossugar_trans"/>
</dbReference>
<reference evidence="1 2" key="1">
    <citation type="journal article" date="2016" name="Genome Announc.">
        <title>First Complete Genome Sequence of a Subdivision 6 Acidobacterium Strain.</title>
        <authorList>
            <person name="Huang S."/>
            <person name="Vieira S."/>
            <person name="Bunk B."/>
            <person name="Riedel T."/>
            <person name="Sproer C."/>
            <person name="Overmann J."/>
        </authorList>
    </citation>
    <scope>NUCLEOTIDE SEQUENCE [LARGE SCALE GENOMIC DNA]</scope>
    <source>
        <strain evidence="2">DSM 100886 HEG_-6_39</strain>
    </source>
</reference>
<dbReference type="OrthoDB" id="9815559at2"/>
<dbReference type="Gene3D" id="3.90.550.10">
    <property type="entry name" value="Spore Coat Polysaccharide Biosynthesis Protein SpsA, Chain A"/>
    <property type="match status" value="1"/>
</dbReference>
<dbReference type="STRING" id="1855912.LuPra_03622"/>
<sequence length="236" mass="25374">MTGLASTVIILQARMGSQRLPGKVLAPVLRWPLAEYCVRRLASAGVGPVVVATTTATEDRPVVALGAQLGARAWTGPTNDVLARFAQVAEQYPEARYVLRATADNPFVDVAGCARILKVLSDGADYAVEVALPLGAAVEGVRRDVLLRAQREAATAYDREHVTPWVKRADDVVRVVPLAPDDVRAPDLRLTVDTPDDLAYVRRLAADLEHHGLDPRVAGLVDVIAAARRLVRRAVA</sequence>
<dbReference type="GO" id="GO:0005829">
    <property type="term" value="C:cytosol"/>
    <property type="evidence" value="ECO:0007669"/>
    <property type="project" value="TreeGrafter"/>
</dbReference>
<keyword evidence="1" id="KW-0808">Transferase</keyword>
<proteinExistence type="predicted"/>
<dbReference type="SUPFAM" id="SSF53448">
    <property type="entry name" value="Nucleotide-diphospho-sugar transferases"/>
    <property type="match status" value="1"/>
</dbReference>
<gene>
    <name evidence="1" type="ORF">LuPra_03622</name>
</gene>
<dbReference type="RefSeq" id="WP_110172035.1">
    <property type="nucleotide sequence ID" value="NZ_CP015136.1"/>
</dbReference>
<evidence type="ECO:0000313" key="1">
    <source>
        <dbReference type="EMBL" id="AMY10392.1"/>
    </source>
</evidence>
<dbReference type="Proteomes" id="UP000076079">
    <property type="component" value="Chromosome"/>
</dbReference>
<keyword evidence="1" id="KW-0548">Nucleotidyltransferase</keyword>